<protein>
    <submittedName>
        <fullName evidence="3">Uncharacterized protein</fullName>
    </submittedName>
</protein>
<feature type="transmembrane region" description="Helical" evidence="2">
    <location>
        <begin position="110"/>
        <end position="128"/>
    </location>
</feature>
<evidence type="ECO:0000313" key="3">
    <source>
        <dbReference type="EMBL" id="EGE81514.1"/>
    </source>
</evidence>
<reference evidence="3" key="1">
    <citation type="submission" date="2010-03" db="EMBL/GenBank/DDBJ databases">
        <title>Annotation of Blastomyces dermatitidis strain ATCC 18188.</title>
        <authorList>
            <consortium name="The Broad Institute Genome Sequencing Platform"/>
            <consortium name="Broad Institute Genome Sequencing Center for Infectious Disease."/>
            <person name="Cuomo C."/>
            <person name="Klein B."/>
            <person name="Sullivan T."/>
            <person name="Heitman J."/>
            <person name="Young S."/>
            <person name="Zeng Q."/>
            <person name="Gargeya S."/>
            <person name="Alvarado L."/>
            <person name="Berlin A.M."/>
            <person name="Chapman S.B."/>
            <person name="Chen Z."/>
            <person name="Freedman E."/>
            <person name="Gellesch M."/>
            <person name="Goldberg J."/>
            <person name="Griggs A."/>
            <person name="Gujja S."/>
            <person name="Heilman E."/>
            <person name="Heiman D."/>
            <person name="Howarth C."/>
            <person name="Mehta T."/>
            <person name="Neiman D."/>
            <person name="Pearson M."/>
            <person name="Roberts A."/>
            <person name="Saif S."/>
            <person name="Shea T."/>
            <person name="Shenoy N."/>
            <person name="Sisk P."/>
            <person name="Stolte C."/>
            <person name="Sykes S."/>
            <person name="White J."/>
            <person name="Yandava C."/>
            <person name="Haas B."/>
            <person name="Nusbaum C."/>
            <person name="Birren B."/>
        </authorList>
    </citation>
    <scope>NUCLEOTIDE SEQUENCE [LARGE SCALE GENOMIC DNA]</scope>
    <source>
        <strain evidence="3">ATCC 18188</strain>
    </source>
</reference>
<dbReference type="AlphaFoldDB" id="F2TE51"/>
<evidence type="ECO:0000256" key="2">
    <source>
        <dbReference type="SAM" id="Phobius"/>
    </source>
</evidence>
<keyword evidence="2" id="KW-0812">Transmembrane</keyword>
<proteinExistence type="predicted"/>
<dbReference type="Proteomes" id="UP000007802">
    <property type="component" value="Unassembled WGS sequence"/>
</dbReference>
<feature type="region of interest" description="Disordered" evidence="1">
    <location>
        <begin position="1"/>
        <end position="24"/>
    </location>
</feature>
<name>F2TE51_AJEDA</name>
<dbReference type="HOGENOM" id="CLU_1686081_0_0_1"/>
<sequence length="156" mass="17959">MASNRSPPLEHMRTKANSPRIPRREARTCSSAQNNLTLVGWRELLSYEKWTGESSLCSVKAVWRASSTWTRWRSGCQKEFASASLRLVTTYRGFHILTFMVRAFTSANTFWLAMVFAGAIINIILHLIRFHPRSRDDVKFFSVRGIMDTLILPHLI</sequence>
<dbReference type="EMBL" id="GG749426">
    <property type="protein sequence ID" value="EGE81514.1"/>
    <property type="molecule type" value="Genomic_DNA"/>
</dbReference>
<organism evidence="3">
    <name type="scientific">Ajellomyces dermatitidis (strain ATCC 18188 / CBS 674.68)</name>
    <name type="common">Blastomyces dermatitidis</name>
    <dbReference type="NCBI Taxonomy" id="653446"/>
    <lineage>
        <taxon>Eukaryota</taxon>
        <taxon>Fungi</taxon>
        <taxon>Dikarya</taxon>
        <taxon>Ascomycota</taxon>
        <taxon>Pezizomycotina</taxon>
        <taxon>Eurotiomycetes</taxon>
        <taxon>Eurotiomycetidae</taxon>
        <taxon>Onygenales</taxon>
        <taxon>Ajellomycetaceae</taxon>
        <taxon>Blastomyces</taxon>
    </lineage>
</organism>
<evidence type="ECO:0000256" key="1">
    <source>
        <dbReference type="SAM" id="MobiDB-lite"/>
    </source>
</evidence>
<keyword evidence="2" id="KW-1133">Transmembrane helix</keyword>
<gene>
    <name evidence="3" type="ORF">BDDG_04456</name>
</gene>
<keyword evidence="2" id="KW-0472">Membrane</keyword>
<accession>F2TE51</accession>